<evidence type="ECO:0000256" key="1">
    <source>
        <dbReference type="SAM" id="SignalP"/>
    </source>
</evidence>
<protein>
    <recommendedName>
        <fullName evidence="4">PEP-CTERM protein-sorting domain-containing protein</fullName>
    </recommendedName>
</protein>
<sequence precursor="true">MVRHICRVGVLAVVAGIALAAEAAAGVVPIEIDITGLSLAYGDNQSTSSSGSLPKLLYDSHNRDGGTGKPDQATNVGSFAFYSNGVMVGKVDTNQGDFARADVWIPTPPLPFDGTTTTSNLPGRFVFDLLLVNAIPGWGLALTEDQWALRSDSTTIAGDASAVLCSTCQPNQAAIFGLVFDPTRPIHVSFTVTRADDSTDALGAPIYVGSAKITGMMATSSAIPEPASAVLAILGAAGLLGFAGVGRSLCLGASS</sequence>
<accession>A0A5B9VYN0</accession>
<dbReference type="EMBL" id="CP042997">
    <property type="protein sequence ID" value="QEH32845.1"/>
    <property type="molecule type" value="Genomic_DNA"/>
</dbReference>
<feature type="signal peptide" evidence="1">
    <location>
        <begin position="1"/>
        <end position="20"/>
    </location>
</feature>
<dbReference type="Proteomes" id="UP000324233">
    <property type="component" value="Chromosome"/>
</dbReference>
<evidence type="ECO:0008006" key="4">
    <source>
        <dbReference type="Google" id="ProtNLM"/>
    </source>
</evidence>
<organism evidence="2 3">
    <name type="scientific">Aquisphaera giovannonii</name>
    <dbReference type="NCBI Taxonomy" id="406548"/>
    <lineage>
        <taxon>Bacteria</taxon>
        <taxon>Pseudomonadati</taxon>
        <taxon>Planctomycetota</taxon>
        <taxon>Planctomycetia</taxon>
        <taxon>Isosphaerales</taxon>
        <taxon>Isosphaeraceae</taxon>
        <taxon>Aquisphaera</taxon>
    </lineage>
</organism>
<dbReference type="KEGG" id="agv:OJF2_13290"/>
<dbReference type="AlphaFoldDB" id="A0A5B9VYN0"/>
<proteinExistence type="predicted"/>
<evidence type="ECO:0000313" key="3">
    <source>
        <dbReference type="Proteomes" id="UP000324233"/>
    </source>
</evidence>
<gene>
    <name evidence="2" type="ORF">OJF2_13290</name>
</gene>
<reference evidence="2 3" key="1">
    <citation type="submission" date="2019-08" db="EMBL/GenBank/DDBJ databases">
        <title>Deep-cultivation of Planctomycetes and their phenomic and genomic characterization uncovers novel biology.</title>
        <authorList>
            <person name="Wiegand S."/>
            <person name="Jogler M."/>
            <person name="Boedeker C."/>
            <person name="Pinto D."/>
            <person name="Vollmers J."/>
            <person name="Rivas-Marin E."/>
            <person name="Kohn T."/>
            <person name="Peeters S.H."/>
            <person name="Heuer A."/>
            <person name="Rast P."/>
            <person name="Oberbeckmann S."/>
            <person name="Bunk B."/>
            <person name="Jeske O."/>
            <person name="Meyerdierks A."/>
            <person name="Storesund J.E."/>
            <person name="Kallscheuer N."/>
            <person name="Luecker S."/>
            <person name="Lage O.M."/>
            <person name="Pohl T."/>
            <person name="Merkel B.J."/>
            <person name="Hornburger P."/>
            <person name="Mueller R.-W."/>
            <person name="Bruemmer F."/>
            <person name="Labrenz M."/>
            <person name="Spormann A.M."/>
            <person name="Op den Camp H."/>
            <person name="Overmann J."/>
            <person name="Amann R."/>
            <person name="Jetten M.S.M."/>
            <person name="Mascher T."/>
            <person name="Medema M.H."/>
            <person name="Devos D.P."/>
            <person name="Kaster A.-K."/>
            <person name="Ovreas L."/>
            <person name="Rohde M."/>
            <person name="Galperin M.Y."/>
            <person name="Jogler C."/>
        </authorList>
    </citation>
    <scope>NUCLEOTIDE SEQUENCE [LARGE SCALE GENOMIC DNA]</scope>
    <source>
        <strain evidence="2 3">OJF2</strain>
    </source>
</reference>
<evidence type="ECO:0000313" key="2">
    <source>
        <dbReference type="EMBL" id="QEH32845.1"/>
    </source>
</evidence>
<feature type="chain" id="PRO_5023037760" description="PEP-CTERM protein-sorting domain-containing protein" evidence="1">
    <location>
        <begin position="21"/>
        <end position="255"/>
    </location>
</feature>
<keyword evidence="1" id="KW-0732">Signal</keyword>
<keyword evidence="3" id="KW-1185">Reference proteome</keyword>
<name>A0A5B9VYN0_9BACT</name>